<dbReference type="AlphaFoldDB" id="A0A1K2IXA8"/>
<evidence type="ECO:0000313" key="2">
    <source>
        <dbReference type="Proteomes" id="UP000182034"/>
    </source>
</evidence>
<organism evidence="1 2">
    <name type="scientific">Chryseobacterium limigenitum</name>
    <dbReference type="NCBI Taxonomy" id="1612149"/>
    <lineage>
        <taxon>Bacteria</taxon>
        <taxon>Pseudomonadati</taxon>
        <taxon>Bacteroidota</taxon>
        <taxon>Flavobacteriia</taxon>
        <taxon>Flavobacteriales</taxon>
        <taxon>Weeksellaceae</taxon>
        <taxon>Chryseobacterium group</taxon>
        <taxon>Chryseobacterium</taxon>
    </lineage>
</organism>
<proteinExistence type="predicted"/>
<reference evidence="2" key="1">
    <citation type="submission" date="2016-10" db="EMBL/GenBank/DDBJ databases">
        <authorList>
            <person name="Varghese N."/>
            <person name="Submissions S."/>
        </authorList>
    </citation>
    <scope>NUCLEOTIDE SEQUENCE [LARGE SCALE GENOMIC DNA]</scope>
    <source>
        <strain evidence="2">SUR2</strain>
    </source>
</reference>
<gene>
    <name evidence="1" type="ORF">SAMN05216324_13020</name>
</gene>
<name>A0A1K2IXA8_9FLAO</name>
<dbReference type="EMBL" id="FPKW01000030">
    <property type="protein sequence ID" value="SFZ96926.1"/>
    <property type="molecule type" value="Genomic_DNA"/>
</dbReference>
<sequence length="523" mass="61263">MTTEQKKIQIDALRNEVLLNYSKDGYIIAHESTFTTNFEYNITDFYKQSKKGYSKGLETISSIQSTYNSDSFKNVFSDLKKEFLSFGVIKSLYPNDKTFKSFLENKTPIKGASLDFFSVCIGRKGWNDFTINGLTANNTKDDLDLSSHNKPIENQQPKIVIEEKINDTNKIRLDLDFIANHSISRSEELIDAFNAGLHNFFINCFENYDKDISDKKFSSKNTFPVLFKSLHFDGLFSFETFDYILKRLKIDKHELDNESSPFDDEETKTIFVIGNLIADRIFNRIAIDLYGDSKHLYNRRVVIDNTILSILALLDVEYIYLNTLENYSSVEPLKILNFISEFKGAIRKKYPYKDTNAEIGNFISKVYLLGFESTLEEIISYREGNKFEEVDFFTSQIQEVHTWNNIEYFVKLENTEDLEKIKQKIDHSFLRDFFVLGELIAQDFVGYLAFSTETIYETEEEFEKDMSSYRELNEIENLTTSLNLQHIYNSYMPKLYYEDKRCKLEGNYNVFLMKILKQIKNLN</sequence>
<dbReference type="Proteomes" id="UP000182034">
    <property type="component" value="Unassembled WGS sequence"/>
</dbReference>
<dbReference type="RefSeq" id="WP_072412794.1">
    <property type="nucleotide sequence ID" value="NZ_FPKW01000030.1"/>
</dbReference>
<evidence type="ECO:0000313" key="1">
    <source>
        <dbReference type="EMBL" id="SFZ96926.1"/>
    </source>
</evidence>
<accession>A0A1K2IXA8</accession>
<protein>
    <submittedName>
        <fullName evidence="1">Uncharacterized protein</fullName>
    </submittedName>
</protein>
<keyword evidence="2" id="KW-1185">Reference proteome</keyword>